<dbReference type="Proteomes" id="UP000198280">
    <property type="component" value="Unassembled WGS sequence"/>
</dbReference>
<organism evidence="2 3">
    <name type="scientific">Actinacidiphila glaucinigra</name>
    <dbReference type="NCBI Taxonomy" id="235986"/>
    <lineage>
        <taxon>Bacteria</taxon>
        <taxon>Bacillati</taxon>
        <taxon>Actinomycetota</taxon>
        <taxon>Actinomycetes</taxon>
        <taxon>Kitasatosporales</taxon>
        <taxon>Streptomycetaceae</taxon>
        <taxon>Actinacidiphila</taxon>
    </lineage>
</organism>
<name>A0A239MH93_9ACTN</name>
<dbReference type="GO" id="GO:0032259">
    <property type="term" value="P:methylation"/>
    <property type="evidence" value="ECO:0007669"/>
    <property type="project" value="UniProtKB-KW"/>
</dbReference>
<dbReference type="PIRSF" id="PIRSF021700">
    <property type="entry name" value="3_dmu_93_MTrfase"/>
    <property type="match status" value="1"/>
</dbReference>
<dbReference type="InterPro" id="IPR029068">
    <property type="entry name" value="Glyas_Bleomycin-R_OHBP_Dase"/>
</dbReference>
<protein>
    <submittedName>
        <fullName evidence="2">Glyoxalase superfamily enzyme, possibly 3-demethylubiquinone-9 3-methyltransferase</fullName>
    </submittedName>
</protein>
<dbReference type="PANTHER" id="PTHR33990:SF2">
    <property type="entry name" value="PHNB-LIKE DOMAIN-CONTAINING PROTEIN"/>
    <property type="match status" value="1"/>
</dbReference>
<dbReference type="AlphaFoldDB" id="A0A239MH93"/>
<accession>A0A239MH93</accession>
<dbReference type="Pfam" id="PF06983">
    <property type="entry name" value="3-dmu-9_3-mt"/>
    <property type="match status" value="1"/>
</dbReference>
<dbReference type="SUPFAM" id="SSF54593">
    <property type="entry name" value="Glyoxalase/Bleomycin resistance protein/Dihydroxybiphenyl dioxygenase"/>
    <property type="match status" value="1"/>
</dbReference>
<dbReference type="InterPro" id="IPR028973">
    <property type="entry name" value="PhnB-like"/>
</dbReference>
<dbReference type="RefSeq" id="WP_089227650.1">
    <property type="nucleotide sequence ID" value="NZ_FZOF01000024.1"/>
</dbReference>
<evidence type="ECO:0000259" key="1">
    <source>
        <dbReference type="Pfam" id="PF06983"/>
    </source>
</evidence>
<keyword evidence="2" id="KW-0489">Methyltransferase</keyword>
<dbReference type="Gene3D" id="3.10.180.10">
    <property type="entry name" value="2,3-Dihydroxybiphenyl 1,2-Dioxygenase, domain 1"/>
    <property type="match status" value="1"/>
</dbReference>
<keyword evidence="2" id="KW-0830">Ubiquinone</keyword>
<dbReference type="PANTHER" id="PTHR33990">
    <property type="entry name" value="PROTEIN YJDN-RELATED"/>
    <property type="match status" value="1"/>
</dbReference>
<feature type="domain" description="PhnB-like" evidence="1">
    <location>
        <begin position="6"/>
        <end position="117"/>
    </location>
</feature>
<gene>
    <name evidence="2" type="ORF">SAMN05216252_12486</name>
</gene>
<dbReference type="InterPro" id="IPR009725">
    <property type="entry name" value="3_dmu_93_MTrfase"/>
</dbReference>
<keyword evidence="3" id="KW-1185">Reference proteome</keyword>
<dbReference type="OrthoDB" id="9806473at2"/>
<evidence type="ECO:0000313" key="3">
    <source>
        <dbReference type="Proteomes" id="UP000198280"/>
    </source>
</evidence>
<dbReference type="EMBL" id="FZOF01000024">
    <property type="protein sequence ID" value="SNT41870.1"/>
    <property type="molecule type" value="Genomic_DNA"/>
</dbReference>
<dbReference type="CDD" id="cd06588">
    <property type="entry name" value="PhnB_like"/>
    <property type="match status" value="1"/>
</dbReference>
<sequence>MTTDGFTTCLWFDGKAEEAADFYVSVFKNSAIGTIGRYTEAGPGPAGSVVAVEFTANGQKFVALNGGPEFTFSEAVSFQIRCADQAEVDHYWEKLTDGGEEGPCGWLKDRYGVSWQVFPEVLLQMIGDADPEKARRATEAMHSMKKLDLAALRRAYDGA</sequence>
<reference evidence="2 3" key="1">
    <citation type="submission" date="2017-06" db="EMBL/GenBank/DDBJ databases">
        <authorList>
            <person name="Kim H.J."/>
            <person name="Triplett B.A."/>
        </authorList>
    </citation>
    <scope>NUCLEOTIDE SEQUENCE [LARGE SCALE GENOMIC DNA]</scope>
    <source>
        <strain evidence="2 3">CGMCC 4.1858</strain>
    </source>
</reference>
<evidence type="ECO:0000313" key="2">
    <source>
        <dbReference type="EMBL" id="SNT41870.1"/>
    </source>
</evidence>
<keyword evidence="2" id="KW-0808">Transferase</keyword>
<dbReference type="GO" id="GO:0008168">
    <property type="term" value="F:methyltransferase activity"/>
    <property type="evidence" value="ECO:0007669"/>
    <property type="project" value="UniProtKB-KW"/>
</dbReference>
<proteinExistence type="predicted"/>